<evidence type="ECO:0000256" key="4">
    <source>
        <dbReference type="ARBA" id="ARBA00023002"/>
    </source>
</evidence>
<keyword evidence="5" id="KW-0503">Monooxygenase</keyword>
<proteinExistence type="inferred from homology"/>
<evidence type="ECO:0000313" key="8">
    <source>
        <dbReference type="Proteomes" id="UP000250043"/>
    </source>
</evidence>
<organism evidence="7 8">
    <name type="scientific">Obba rivulosa</name>
    <dbReference type="NCBI Taxonomy" id="1052685"/>
    <lineage>
        <taxon>Eukaryota</taxon>
        <taxon>Fungi</taxon>
        <taxon>Dikarya</taxon>
        <taxon>Basidiomycota</taxon>
        <taxon>Agaricomycotina</taxon>
        <taxon>Agaricomycetes</taxon>
        <taxon>Polyporales</taxon>
        <taxon>Gelatoporiaceae</taxon>
        <taxon>Obba</taxon>
    </lineage>
</organism>
<dbReference type="Pfam" id="PF01494">
    <property type="entry name" value="FAD_binding_3"/>
    <property type="match status" value="1"/>
</dbReference>
<name>A0A8E2AYR0_9APHY</name>
<dbReference type="GO" id="GO:0071949">
    <property type="term" value="F:FAD binding"/>
    <property type="evidence" value="ECO:0007669"/>
    <property type="project" value="InterPro"/>
</dbReference>
<dbReference type="InterPro" id="IPR002938">
    <property type="entry name" value="FAD-bd"/>
</dbReference>
<evidence type="ECO:0000259" key="6">
    <source>
        <dbReference type="Pfam" id="PF01494"/>
    </source>
</evidence>
<keyword evidence="3" id="KW-0274">FAD</keyword>
<dbReference type="Proteomes" id="UP000250043">
    <property type="component" value="Unassembled WGS sequence"/>
</dbReference>
<evidence type="ECO:0000256" key="5">
    <source>
        <dbReference type="ARBA" id="ARBA00023033"/>
    </source>
</evidence>
<keyword evidence="8" id="KW-1185">Reference proteome</keyword>
<dbReference type="PRINTS" id="PR00420">
    <property type="entry name" value="RNGMNOXGNASE"/>
</dbReference>
<dbReference type="PANTHER" id="PTHR13789:SF309">
    <property type="entry name" value="PUTATIVE (AFU_ORTHOLOGUE AFUA_6G14510)-RELATED"/>
    <property type="match status" value="1"/>
</dbReference>
<sequence length="410" mass="45655">MAATKVIIAGCGIAGPVLAMFLKLKGYEPVIYERLAEPTTLGLSLSLQPNGLRVLSLIPGLLEKVAGQDLDAFALYSILPEDETLIAWSDQPTTYRELYGHPMKGVRRPAFHHTLVEHAQSQGVKIVWNHQIISLEQRDDQVVVGFADGATDVASFAVGCDGLHGNTRICLFGEENADYTGLTQTGGISPKPDFLTSKGRHPMTDLFGDGAHMIYYEVNDSQVSWALTRREPEAKETWRHIDEHMQEEFKEHGPCASWPFAGKEVAKSAERIVKYGLYDRPELKVWHKGRVALLGDAAHPTSPHLGQGANQAFEDIYHFVRLLVKHNPSAADPSTAILHAAFSEYETIRIPRASALVTGARKRGDNRVVHGVEERKKRNEKIREHWSNEAAVAEEYKQLYTQPFFGQSEI</sequence>
<evidence type="ECO:0000256" key="3">
    <source>
        <dbReference type="ARBA" id="ARBA00022827"/>
    </source>
</evidence>
<dbReference type="InterPro" id="IPR036188">
    <property type="entry name" value="FAD/NAD-bd_sf"/>
</dbReference>
<dbReference type="InterPro" id="IPR050493">
    <property type="entry name" value="FAD-dep_Monooxygenase_BioMet"/>
</dbReference>
<dbReference type="OrthoDB" id="47494at2759"/>
<dbReference type="GO" id="GO:0004497">
    <property type="term" value="F:monooxygenase activity"/>
    <property type="evidence" value="ECO:0007669"/>
    <property type="project" value="UniProtKB-KW"/>
</dbReference>
<keyword evidence="4" id="KW-0560">Oxidoreductase</keyword>
<evidence type="ECO:0000313" key="7">
    <source>
        <dbReference type="EMBL" id="OCH92783.1"/>
    </source>
</evidence>
<protein>
    <submittedName>
        <fullName evidence="7">FAD/NAD(P)-binding domain-containing protein</fullName>
    </submittedName>
</protein>
<gene>
    <name evidence="7" type="ORF">OBBRIDRAFT_865000</name>
</gene>
<reference evidence="7 8" key="1">
    <citation type="submission" date="2016-07" db="EMBL/GenBank/DDBJ databases">
        <title>Draft genome of the white-rot fungus Obba rivulosa 3A-2.</title>
        <authorList>
            <consortium name="DOE Joint Genome Institute"/>
            <person name="Miettinen O."/>
            <person name="Riley R."/>
            <person name="Acob R."/>
            <person name="Barry K."/>
            <person name="Cullen D."/>
            <person name="De Vries R."/>
            <person name="Hainaut M."/>
            <person name="Hatakka A."/>
            <person name="Henrissat B."/>
            <person name="Hilden K."/>
            <person name="Kuo R."/>
            <person name="Labutti K."/>
            <person name="Lipzen A."/>
            <person name="Makela M.R."/>
            <person name="Sandor L."/>
            <person name="Spatafora J.W."/>
            <person name="Grigoriev I.V."/>
            <person name="Hibbett D.S."/>
        </authorList>
    </citation>
    <scope>NUCLEOTIDE SEQUENCE [LARGE SCALE GENOMIC DNA]</scope>
    <source>
        <strain evidence="7 8">3A-2</strain>
    </source>
</reference>
<feature type="domain" description="FAD-binding" evidence="6">
    <location>
        <begin position="4"/>
        <end position="357"/>
    </location>
</feature>
<comment type="similarity">
    <text evidence="1">Belongs to the paxM FAD-dependent monooxygenase family.</text>
</comment>
<evidence type="ECO:0000256" key="1">
    <source>
        <dbReference type="ARBA" id="ARBA00007992"/>
    </source>
</evidence>
<dbReference type="EMBL" id="KV722364">
    <property type="protein sequence ID" value="OCH92783.1"/>
    <property type="molecule type" value="Genomic_DNA"/>
</dbReference>
<accession>A0A8E2AYR0</accession>
<dbReference type="Gene3D" id="3.50.50.60">
    <property type="entry name" value="FAD/NAD(P)-binding domain"/>
    <property type="match status" value="1"/>
</dbReference>
<dbReference type="PANTHER" id="PTHR13789">
    <property type="entry name" value="MONOOXYGENASE"/>
    <property type="match status" value="1"/>
</dbReference>
<dbReference type="AlphaFoldDB" id="A0A8E2AYR0"/>
<evidence type="ECO:0000256" key="2">
    <source>
        <dbReference type="ARBA" id="ARBA00022630"/>
    </source>
</evidence>
<keyword evidence="2" id="KW-0285">Flavoprotein</keyword>
<dbReference type="SUPFAM" id="SSF51905">
    <property type="entry name" value="FAD/NAD(P)-binding domain"/>
    <property type="match status" value="1"/>
</dbReference>